<dbReference type="InterPro" id="IPR024317">
    <property type="entry name" value="Dynein_heavy_chain_D4_dom"/>
</dbReference>
<dbReference type="Pfam" id="PF17857">
    <property type="entry name" value="AAA_lid_1"/>
    <property type="match status" value="1"/>
</dbReference>
<dbReference type="Gene3D" id="3.40.50.300">
    <property type="entry name" value="P-loop containing nucleotide triphosphate hydrolases"/>
    <property type="match status" value="1"/>
</dbReference>
<dbReference type="InterPro" id="IPR027417">
    <property type="entry name" value="P-loop_NTPase"/>
</dbReference>
<feature type="domain" description="Dynein heavy chain coiled coil stalk" evidence="4">
    <location>
        <begin position="2129"/>
        <end position="2325"/>
    </location>
</feature>
<gene>
    <name evidence="7" type="ORF">Poli38472_011591</name>
</gene>
<keyword evidence="1" id="KW-0175">Coiled coil</keyword>
<feature type="region of interest" description="Disordered" evidence="2">
    <location>
        <begin position="591"/>
        <end position="611"/>
    </location>
</feature>
<dbReference type="InterPro" id="IPR026983">
    <property type="entry name" value="DHC"/>
</dbReference>
<dbReference type="PANTHER" id="PTHR45703:SF36">
    <property type="entry name" value="DYNEIN HEAVY CHAIN, CYTOPLASMIC"/>
    <property type="match status" value="1"/>
</dbReference>
<evidence type="ECO:0000259" key="5">
    <source>
        <dbReference type="Pfam" id="PF12780"/>
    </source>
</evidence>
<comment type="caution">
    <text evidence="7">The sequence shown here is derived from an EMBL/GenBank/DDBJ whole genome shotgun (WGS) entry which is preliminary data.</text>
</comment>
<evidence type="ECO:0000259" key="4">
    <source>
        <dbReference type="Pfam" id="PF12777"/>
    </source>
</evidence>
<dbReference type="Gene3D" id="1.10.287.2620">
    <property type="match status" value="1"/>
</dbReference>
<dbReference type="InterPro" id="IPR024743">
    <property type="entry name" value="Dynein_HC_stalk"/>
</dbReference>
<dbReference type="GO" id="GO:0051959">
    <property type="term" value="F:dynein light intermediate chain binding"/>
    <property type="evidence" value="ECO:0007669"/>
    <property type="project" value="InterPro"/>
</dbReference>
<name>A0A8K1FJA5_PYTOL</name>
<sequence length="2371" mass="268226">MDVLTEQGVVRESDIFTLLFPRGYTPKPEEAQRTTKGAEGVADSPRDDTDATTPRPRIPPLKMLSPKTPRSLLSSFPMTAYDCTVVWTFVCDWVKAQVAMEAPAVIPGLGSVTLRTQALKIRIPFFEPDRAFMAKHGLRMDPSLIPLQGAAAKSTRVLTTGNNTLPDQAVPVLRHSSDVLAFSYMEMAACCGRNMDAAKAKECLQVVIQKIGESMRHCERVEVDLGAGVVVCMNRVMESHMLPRHTNIQPTIDYEVRTGESIVKRTLQSIAATSPTAKKTKASFLTSSELGCAIQVNPAATESSSRPSDLFVFDMGSNSRRTRLTVLPQSTKSVSASPRTQQLQARLKKQSSLENDSSDAQKSVIASGFEPLFDTISRTFCVEPDLNLATLLPSNRIAANYTPSSASLVIARSKGSSGMVQSAGLIFVEDVLPFDVFEESCDNRKERVQSRHGGGEDSDHIDSERRYFAYLEDSNRLMDSRWLAPLSSLLVKRIIASAIKYLNSNPTGYMREILSAAQQEFVNNYNFSVKKSILDYLMLRRASRNRLSIVYGTPPHTKLPPRWKWGDSTSDDGCMGDLKALAAAATAIPGKHRRQSATKASEVQENSLQQKKRRHKYVKSKLLSSLMIVDPGIRALHFMWYDFASTILLIKLPSVEELSGSLKPMDIQDFENEQFKHGQMIRAQVVMTWYNRAKDLFEGTLIKPRRNHSGAQVDARTKHILDSTAVQMSIQVRSLVLASVRAYVSFFELFRRSAQSGGSEDESNVTSPVYSGLLLSLTLQHGQVQFKTPLVEVPSLLLNVLHSLPQLFYNLNRIETQFSEPLPIDSSDSPFLWNTSSQEDEFVVATVQIREIIETNLVELKALLLEYEDFSSVFRHVQSAQSQVDAVSTDIATCQREIERIRPMSKRLITTTRARRYLRLFTVDCGDVNHALLGAFNEWVARLLAAFAERTAHMNGELRQQYKDVAARIAKRPVDLYELVDAEGYIDYLKTSKLQELQQSVQEIKDRMRFLLFQQESATRVDEDAAVEHHCAAGDDDNSSPRNEKASPRRRGARSGEFHVSIELLSSTAKTIRWRAHIERLLGDAEASLVGERARIEAIFLARRNRFQAEVEEFDAEVKSFSKKGDLRHAATYVVQLGKMKDVLQSFRKQMESIVAEESMLQWKPTDFSKLDDIAEEMEPYEQLWRTAREFRELSSRWLRSNVYELQAQEGVHGLQQMLATITSVSNLLQINSAATAITAELIKKQMLDFRENTRLVAAILNLCMQERHLTEVSAVIGLTLDREEPLTLLKLLENGAFDHLARIVEISENATMEAEVAKSLRRIETEWQDVCFKFKPPKEQTGRRTSKFTNGVSSDMVLLKSSVDEIKVLVEDHLLRLQTLQCLRHAATFAMEISSWLRFLHEVHEVADLLEATQLQSILVKATIKLFRVLRSDKWTLASTPSSSAASSQFTSAMAFQPSKAHYLFHQRDILEVLKGVCCDTRVSLSFAEKPLIARLWCHESARVFGDRLSNKRDTDIFFQLLHTLVLSQFSLTSEVFVPPFLDVSALSGPSKHLWLQRHLHFTFIGESSGAGMIDGYREVNELHKVEQSIEQSMMAMYRANVLTESLEFVLCTYVIHHVMRLSRVLRRSDQHVLCVGQRGRKMLSITRLAVFICRKNVHVFNAPREHRDAIAVWTTFLRSVVLQCFRQPDESAVLVIKDAWLACPEIYATIDQLLGGYRLFSDIISYDELDETVLLTLRNEAERDHECSDASSRPMYDSTKLLNSKGAVLDYLYVCLRRRLQVVLLFALPQGTIESSQASWKLAEILWRYTHLQRSCTINYMGEWPEESLVTVAQKCLTTQFGSEKDRLTQLSQATVQVYLETQRAMGEWTGMCPDSTDLNQHQDDHEPSRSSTGPPLPSSELVNMASLSVVPSLLVEQISLFTTYYPRLQRDVDATKSRFERGLEFIERTDQILALEQSQQQMLQPEMAKRTIATRRMSGNLEREKLTANKLTKALEMETALVESQRQRLQQVELEYDDLVREARLVFEEKQASITVFQVAVAEGNGVDEGEVSTVDDGVEGQGQPPHLKEAATRRLRRSMIRTFIALAQVPTSLRQLAECYGLIFGIEPVEACDELDPDEIVMDYWESTTARMRDVAFWNVLASFDVRKYMNEKILARILPVCTAPDFDVALLSAVHEVAGVLCDWVKACALYSRDFLLAEPKYLQLCNERELFRAAVAQMNARQAEMDLQANTTSNVNAMRTLTEQERKDIEAKLKDTTSTLQMALSVWKVLESTKEKWRKKYEDATTKSVQMMGDVILATALIAYGPTLTARARVALRQRWCAVLNRFYIVHSSLPPRLLSTSFLSSHVPLCDGKWMESQRAMQWR</sequence>
<protein>
    <recommendedName>
        <fullName evidence="9">Dynein heavy chain</fullName>
    </recommendedName>
</protein>
<evidence type="ECO:0008006" key="9">
    <source>
        <dbReference type="Google" id="ProtNLM"/>
    </source>
</evidence>
<evidence type="ECO:0000313" key="7">
    <source>
        <dbReference type="EMBL" id="TMW64711.1"/>
    </source>
</evidence>
<feature type="region of interest" description="Disordered" evidence="2">
    <location>
        <begin position="1031"/>
        <end position="1054"/>
    </location>
</feature>
<reference evidence="7" key="1">
    <citation type="submission" date="2019-03" db="EMBL/GenBank/DDBJ databases">
        <title>Long read genome sequence of the mycoparasitic Pythium oligandrum ATCC 38472 isolated from sugarbeet rhizosphere.</title>
        <authorList>
            <person name="Gaulin E."/>
        </authorList>
    </citation>
    <scope>NUCLEOTIDE SEQUENCE</scope>
    <source>
        <strain evidence="7">ATCC 38472_TT</strain>
    </source>
</reference>
<feature type="region of interest" description="Disordered" evidence="2">
    <location>
        <begin position="26"/>
        <end position="61"/>
    </location>
</feature>
<feature type="domain" description="Dynein heavy chain linker" evidence="3">
    <location>
        <begin position="1171"/>
        <end position="1417"/>
    </location>
</feature>
<dbReference type="InterPro" id="IPR041589">
    <property type="entry name" value="DNAH3_AAA_lid_1"/>
</dbReference>
<dbReference type="Gene3D" id="1.20.920.30">
    <property type="match status" value="1"/>
</dbReference>
<feature type="domain" description="Dynein heavy chain 3 AAA+ lid" evidence="6">
    <location>
        <begin position="1460"/>
        <end position="1522"/>
    </location>
</feature>
<evidence type="ECO:0000256" key="2">
    <source>
        <dbReference type="SAM" id="MobiDB-lite"/>
    </source>
</evidence>
<dbReference type="EMBL" id="SPLM01000039">
    <property type="protein sequence ID" value="TMW64711.1"/>
    <property type="molecule type" value="Genomic_DNA"/>
</dbReference>
<evidence type="ECO:0000259" key="3">
    <source>
        <dbReference type="Pfam" id="PF08393"/>
    </source>
</evidence>
<accession>A0A8K1FJA5</accession>
<feature type="domain" description="Dynein heavy chain AAA module D4" evidence="5">
    <location>
        <begin position="1608"/>
        <end position="1868"/>
    </location>
</feature>
<keyword evidence="8" id="KW-1185">Reference proteome</keyword>
<feature type="coiled-coil region" evidence="1">
    <location>
        <begin position="1998"/>
        <end position="2032"/>
    </location>
</feature>
<dbReference type="Pfam" id="PF12780">
    <property type="entry name" value="AAA_8"/>
    <property type="match status" value="1"/>
</dbReference>
<dbReference type="Gene3D" id="1.20.920.20">
    <property type="match status" value="1"/>
</dbReference>
<dbReference type="PANTHER" id="PTHR45703">
    <property type="entry name" value="DYNEIN HEAVY CHAIN"/>
    <property type="match status" value="1"/>
</dbReference>
<dbReference type="Proteomes" id="UP000794436">
    <property type="component" value="Unassembled WGS sequence"/>
</dbReference>
<dbReference type="GO" id="GO:0007018">
    <property type="term" value="P:microtubule-based movement"/>
    <property type="evidence" value="ECO:0007669"/>
    <property type="project" value="InterPro"/>
</dbReference>
<organism evidence="7 8">
    <name type="scientific">Pythium oligandrum</name>
    <name type="common">Mycoparasitic fungus</name>
    <dbReference type="NCBI Taxonomy" id="41045"/>
    <lineage>
        <taxon>Eukaryota</taxon>
        <taxon>Sar</taxon>
        <taxon>Stramenopiles</taxon>
        <taxon>Oomycota</taxon>
        <taxon>Peronosporomycetes</taxon>
        <taxon>Pythiales</taxon>
        <taxon>Pythiaceae</taxon>
        <taxon>Pythium</taxon>
    </lineage>
</organism>
<proteinExistence type="predicted"/>
<dbReference type="GO" id="GO:0045505">
    <property type="term" value="F:dynein intermediate chain binding"/>
    <property type="evidence" value="ECO:0007669"/>
    <property type="project" value="InterPro"/>
</dbReference>
<dbReference type="OrthoDB" id="5593012at2759"/>
<feature type="region of interest" description="Disordered" evidence="2">
    <location>
        <begin position="1873"/>
        <end position="1902"/>
    </location>
</feature>
<feature type="compositionally biased region" description="Polar residues" evidence="2">
    <location>
        <begin position="597"/>
        <end position="609"/>
    </location>
</feature>
<dbReference type="GO" id="GO:0030286">
    <property type="term" value="C:dynein complex"/>
    <property type="evidence" value="ECO:0007669"/>
    <property type="project" value="InterPro"/>
</dbReference>
<evidence type="ECO:0000313" key="8">
    <source>
        <dbReference type="Proteomes" id="UP000794436"/>
    </source>
</evidence>
<dbReference type="Pfam" id="PF12777">
    <property type="entry name" value="MT"/>
    <property type="match status" value="1"/>
</dbReference>
<evidence type="ECO:0000256" key="1">
    <source>
        <dbReference type="SAM" id="Coils"/>
    </source>
</evidence>
<evidence type="ECO:0000259" key="6">
    <source>
        <dbReference type="Pfam" id="PF17857"/>
    </source>
</evidence>
<dbReference type="Pfam" id="PF08393">
    <property type="entry name" value="DHC_N2"/>
    <property type="match status" value="1"/>
</dbReference>
<dbReference type="InterPro" id="IPR013602">
    <property type="entry name" value="Dynein_heavy_linker"/>
</dbReference>